<dbReference type="EMBL" id="JANTQA010000063">
    <property type="protein sequence ID" value="KAJ3427458.1"/>
    <property type="molecule type" value="Genomic_DNA"/>
</dbReference>
<dbReference type="AlphaFoldDB" id="A0AAV7YIQ5"/>
<name>A0AAV7YIQ5_9EUKA</name>
<dbReference type="Gene3D" id="3.30.710.10">
    <property type="entry name" value="Potassium Channel Kv1.1, Chain A"/>
    <property type="match status" value="1"/>
</dbReference>
<dbReference type="InterPro" id="IPR000210">
    <property type="entry name" value="BTB/POZ_dom"/>
</dbReference>
<dbReference type="SMART" id="SM00225">
    <property type="entry name" value="BTB"/>
    <property type="match status" value="1"/>
</dbReference>
<evidence type="ECO:0000313" key="2">
    <source>
        <dbReference type="EMBL" id="KAJ3427458.1"/>
    </source>
</evidence>
<dbReference type="InterPro" id="IPR011333">
    <property type="entry name" value="SKP1/BTB/POZ_sf"/>
</dbReference>
<proteinExistence type="predicted"/>
<dbReference type="SUPFAM" id="SSF54695">
    <property type="entry name" value="POZ domain"/>
    <property type="match status" value="1"/>
</dbReference>
<dbReference type="CDD" id="cd18186">
    <property type="entry name" value="BTB_POZ_ZBTB_KLHL-like"/>
    <property type="match status" value="1"/>
</dbReference>
<dbReference type="PROSITE" id="PS50097">
    <property type="entry name" value="BTB"/>
    <property type="match status" value="1"/>
</dbReference>
<organism evidence="2 3">
    <name type="scientific">Anaeramoeba flamelloides</name>
    <dbReference type="NCBI Taxonomy" id="1746091"/>
    <lineage>
        <taxon>Eukaryota</taxon>
        <taxon>Metamonada</taxon>
        <taxon>Anaeramoebidae</taxon>
        <taxon>Anaeramoeba</taxon>
    </lineage>
</organism>
<feature type="domain" description="BTB" evidence="1">
    <location>
        <begin position="20"/>
        <end position="91"/>
    </location>
</feature>
<dbReference type="PANTHER" id="PTHR24410">
    <property type="entry name" value="HL07962P-RELATED"/>
    <property type="match status" value="1"/>
</dbReference>
<comment type="caution">
    <text evidence="2">The sequence shown here is derived from an EMBL/GenBank/DDBJ whole genome shotgun (WGS) entry which is preliminary data.</text>
</comment>
<protein>
    <submittedName>
        <fullName evidence="2">Kelch-like protein</fullName>
    </submittedName>
</protein>
<dbReference type="PANTHER" id="PTHR24410:SF23">
    <property type="entry name" value="BTB DOMAIN-CONTAINING PROTEIN-RELATED"/>
    <property type="match status" value="1"/>
</dbReference>
<evidence type="ECO:0000259" key="1">
    <source>
        <dbReference type="PROSITE" id="PS50097"/>
    </source>
</evidence>
<dbReference type="Pfam" id="PF00651">
    <property type="entry name" value="BTB"/>
    <property type="match status" value="1"/>
</dbReference>
<gene>
    <name evidence="2" type="ORF">M0812_27044</name>
</gene>
<accession>A0AAV7YIQ5</accession>
<dbReference type="InterPro" id="IPR051481">
    <property type="entry name" value="BTB-POZ/Galectin-3-binding"/>
</dbReference>
<dbReference type="Proteomes" id="UP001146793">
    <property type="component" value="Unassembled WGS sequence"/>
</dbReference>
<evidence type="ECO:0000313" key="3">
    <source>
        <dbReference type="Proteomes" id="UP001146793"/>
    </source>
</evidence>
<reference evidence="2" key="1">
    <citation type="submission" date="2022-08" db="EMBL/GenBank/DDBJ databases">
        <title>Novel sulphate-reducing endosymbionts in the free-living metamonad Anaeramoeba.</title>
        <authorList>
            <person name="Jerlstrom-Hultqvist J."/>
            <person name="Cepicka I."/>
            <person name="Gallot-Lavallee L."/>
            <person name="Salas-Leiva D."/>
            <person name="Curtis B.A."/>
            <person name="Zahonova K."/>
            <person name="Pipaliya S."/>
            <person name="Dacks J."/>
            <person name="Roger A.J."/>
        </authorList>
    </citation>
    <scope>NUCLEOTIDE SEQUENCE</scope>
    <source>
        <strain evidence="2">Busselton2</strain>
    </source>
</reference>
<sequence>MDELSYDTLIPLLKRDDELSDVIFEIGIRGEKFSGHQLLFALTSDFWKKLFYPEHDTNNHPTKVVKLSNVSVNGFKLLLDYVYTHQVNLTNRNALSIYNLSLFFQMKTLQNICKEYISKNLTLNSAIQLFNQNPIPIKPEYANQNLTKQEFSDEKYVTEFLYILNHFNDLIKKANCFNELKKETIKHFLVHRKKKKLRIELLLFRRLSERVKYHHFLKGEQPELSSVKFVTDNINENNMNNNNNNNLYGNDNDNKNFDDNQELFDLINYDLMDSESLLEVFYSNLIPSNKIFNKMFRIVSLKEKNLNFSLGKDRNTFFTNPKKL</sequence>